<gene>
    <name evidence="2" type="ORF">KP004_01155</name>
</gene>
<reference evidence="2 3" key="1">
    <citation type="submission" date="2021-06" db="EMBL/GenBank/DDBJ databases">
        <title>Gemonas diversity in paddy soil.</title>
        <authorList>
            <person name="Liu G."/>
        </authorList>
    </citation>
    <scope>NUCLEOTIDE SEQUENCE [LARGE SCALE GENOMIC DNA]</scope>
    <source>
        <strain evidence="2 3">RG10</strain>
    </source>
</reference>
<accession>A0ABX8J748</accession>
<feature type="domain" description="Metallo-beta-lactamase" evidence="1">
    <location>
        <begin position="109"/>
        <end position="301"/>
    </location>
</feature>
<dbReference type="EMBL" id="CP076723">
    <property type="protein sequence ID" value="QWV93831.1"/>
    <property type="molecule type" value="Genomic_DNA"/>
</dbReference>
<evidence type="ECO:0000313" key="3">
    <source>
        <dbReference type="Proteomes" id="UP000683557"/>
    </source>
</evidence>
<evidence type="ECO:0000259" key="1">
    <source>
        <dbReference type="Pfam" id="PF12706"/>
    </source>
</evidence>
<protein>
    <submittedName>
        <fullName evidence="2">MBL fold metallo-hydrolase</fullName>
    </submittedName>
</protein>
<evidence type="ECO:0000313" key="2">
    <source>
        <dbReference type="EMBL" id="QWV93831.1"/>
    </source>
</evidence>
<name>A0ABX8J748_9BACT</name>
<dbReference type="Proteomes" id="UP000683557">
    <property type="component" value="Chromosome"/>
</dbReference>
<organism evidence="2 3">
    <name type="scientific">Geomonas oryzisoli</name>
    <dbReference type="NCBI Taxonomy" id="2847992"/>
    <lineage>
        <taxon>Bacteria</taxon>
        <taxon>Pseudomonadati</taxon>
        <taxon>Thermodesulfobacteriota</taxon>
        <taxon>Desulfuromonadia</taxon>
        <taxon>Geobacterales</taxon>
        <taxon>Geobacteraceae</taxon>
        <taxon>Geomonas</taxon>
    </lineage>
</organism>
<sequence length="384" mass="42280">MNLKRKIITVVVVGGLTVMTVGSGGGVGHERSTEAAKETTGDVMTTGGVLESTRVMWNFFFNKPADTRPKGAIPVHKLSREALLAAPDNTAFRIGHSTVLLKLQDAFWLTDPMFSDRASPVQWAGPLRFHQTPISIEELPPLKAVIISHDHYDHLDRDSIVKLAGKTEHFLVPIGVGDIITGWGVPAAKVRQLNWWQSTQVDDIRLVATPCRHFSGRGLFNKNQTLQNSWTILAPGFRVFFSGDSGYFHGFKRIGEQYGPFDLTLLEAGAYNVNWAGVHMMPEETVQAHLDLRGKRMLPIHNGTFDLSMHAWREPFDRILSLAKACNIEVAMPVMGEPVYSSAATQDRPWWAAVAADPALIAAKSKPLATLAGRSAQRVGSEKI</sequence>
<dbReference type="Pfam" id="PF12706">
    <property type="entry name" value="Lactamase_B_2"/>
    <property type="match status" value="1"/>
</dbReference>
<dbReference type="InterPro" id="IPR001279">
    <property type="entry name" value="Metallo-B-lactamas"/>
</dbReference>
<dbReference type="PANTHER" id="PTHR15032">
    <property type="entry name" value="N-ACYL-PHOSPHATIDYLETHANOLAMINE-HYDROLYZING PHOSPHOLIPASE D"/>
    <property type="match status" value="1"/>
</dbReference>
<keyword evidence="3" id="KW-1185">Reference proteome</keyword>
<dbReference type="PANTHER" id="PTHR15032:SF4">
    <property type="entry name" value="N-ACYL-PHOSPHATIDYLETHANOLAMINE-HYDROLYZING PHOSPHOLIPASE D"/>
    <property type="match status" value="1"/>
</dbReference>
<proteinExistence type="predicted"/>